<dbReference type="Proteomes" id="UP001259832">
    <property type="component" value="Unassembled WGS sequence"/>
</dbReference>
<evidence type="ECO:0008006" key="4">
    <source>
        <dbReference type="Google" id="ProtNLM"/>
    </source>
</evidence>
<protein>
    <recommendedName>
        <fullName evidence="4">BZIP domain-containing protein</fullName>
    </recommendedName>
</protein>
<evidence type="ECO:0000313" key="2">
    <source>
        <dbReference type="EMBL" id="KAK1943040.1"/>
    </source>
</evidence>
<reference evidence="2" key="1">
    <citation type="submission" date="2023-08" db="EMBL/GenBank/DDBJ databases">
        <title>Reference Genome Resource for the Citrus Pathogen Phytophthora citrophthora.</title>
        <authorList>
            <person name="Moller H."/>
            <person name="Coetzee B."/>
            <person name="Rose L.J."/>
            <person name="Van Niekerk J.M."/>
        </authorList>
    </citation>
    <scope>NUCLEOTIDE SEQUENCE</scope>
    <source>
        <strain evidence="2">STE-U-9442</strain>
    </source>
</reference>
<proteinExistence type="predicted"/>
<feature type="coiled-coil region" evidence="1">
    <location>
        <begin position="41"/>
        <end position="75"/>
    </location>
</feature>
<evidence type="ECO:0000313" key="3">
    <source>
        <dbReference type="Proteomes" id="UP001259832"/>
    </source>
</evidence>
<accession>A0AAD9LN15</accession>
<keyword evidence="1" id="KW-0175">Coiled coil</keyword>
<sequence length="383" mass="43722">MLTLTTLDFADVADIVSDAWASEVKTEQKRRRHRIEMVKFRQNRKTKQQNLRGEFKRLEEQVKQATASHKALAASNSPKVLSTGQVLRELFVEIEDLRIQNGGLRKQLSLYRNFHQVLKEAEAPNAQEVESIVPSIDLHTGWRVRFSGGEPSFHYHPFTREVFDTIMDECTLSLMSAPKVSLGGVFLGWNVHRATVSATSDDHCLVAKSQFTKRLHCSLLQVDEAMVNEDKNNWPVIVTPMNWGGVSGHANAQVLQEFDENTCVLVHNAKGKDLNVRYLCLVQRHRWTEQEGKRAITYTMRIADSEENKRNRKAEGDDSGVQWITEGGSQLTIVEQDSSTVDVVYDHWGGCESELHAQYLFVQWANYALRWEQMVLRSRSLPA</sequence>
<dbReference type="EMBL" id="JASMQC010000008">
    <property type="protein sequence ID" value="KAK1943040.1"/>
    <property type="molecule type" value="Genomic_DNA"/>
</dbReference>
<dbReference type="AlphaFoldDB" id="A0AAD9LN15"/>
<comment type="caution">
    <text evidence="2">The sequence shown here is derived from an EMBL/GenBank/DDBJ whole genome shotgun (WGS) entry which is preliminary data.</text>
</comment>
<name>A0AAD9LN15_9STRA</name>
<organism evidence="2 3">
    <name type="scientific">Phytophthora citrophthora</name>
    <dbReference type="NCBI Taxonomy" id="4793"/>
    <lineage>
        <taxon>Eukaryota</taxon>
        <taxon>Sar</taxon>
        <taxon>Stramenopiles</taxon>
        <taxon>Oomycota</taxon>
        <taxon>Peronosporomycetes</taxon>
        <taxon>Peronosporales</taxon>
        <taxon>Peronosporaceae</taxon>
        <taxon>Phytophthora</taxon>
    </lineage>
</organism>
<evidence type="ECO:0000256" key="1">
    <source>
        <dbReference type="SAM" id="Coils"/>
    </source>
</evidence>
<keyword evidence="3" id="KW-1185">Reference proteome</keyword>
<gene>
    <name evidence="2" type="ORF">P3T76_005677</name>
</gene>